<gene>
    <name evidence="3" type="ORF">HYDPIDRAFT_170752</name>
</gene>
<feature type="compositionally biased region" description="Basic and acidic residues" evidence="1">
    <location>
        <begin position="457"/>
        <end position="472"/>
    </location>
</feature>
<dbReference type="InterPro" id="IPR045341">
    <property type="entry name" value="DUF6532"/>
</dbReference>
<evidence type="ECO:0000313" key="3">
    <source>
        <dbReference type="EMBL" id="KIJ59549.1"/>
    </source>
</evidence>
<dbReference type="AlphaFoldDB" id="A0A0C9V2Q7"/>
<evidence type="ECO:0000259" key="2">
    <source>
        <dbReference type="Pfam" id="PF20149"/>
    </source>
</evidence>
<feature type="compositionally biased region" description="Basic and acidic residues" evidence="1">
    <location>
        <begin position="57"/>
        <end position="75"/>
    </location>
</feature>
<feature type="domain" description="DUF6532" evidence="2">
    <location>
        <begin position="217"/>
        <end position="396"/>
    </location>
</feature>
<dbReference type="Pfam" id="PF20149">
    <property type="entry name" value="DUF6532"/>
    <property type="match status" value="1"/>
</dbReference>
<dbReference type="EMBL" id="KN839885">
    <property type="protein sequence ID" value="KIJ59549.1"/>
    <property type="molecule type" value="Genomic_DNA"/>
</dbReference>
<accession>A0A0C9V2Q7</accession>
<feature type="region of interest" description="Disordered" evidence="1">
    <location>
        <begin position="152"/>
        <end position="183"/>
    </location>
</feature>
<sequence>MPAPTPKATQRANVPTAGHQQPARPPPKSTPKAPTAVSRSGASQGNSVTPARQPSGWERRPSERENYRNELNEDAARRQQEKVMLNECRVLKALQTAYRDNPDEFDEEPDALHSDADMDEDTMFTDRDVTTRLSLKKARALTFSARKIPPPAAARGRTLKTATEEDEEVQPEGSGTDAEQVLSGTNGPIQMRTKWMQKVNNGLVHRVKASSFDDVTSPFPETALVESQLAQDSWKEACHRTNIKVKLTPPLMSLILKRTSHVRGELKTKLRSLVGSFFGFHTHNSRDGMKRNRNLVESLKEGSRFAYKDFENKRGIYKSDLLQLAVYDMWFANRNDEGVLYHEYFNPMPIETIALLLAAIECCIDEWATGIKADIKFTAAAYANVYADHLSSLQSFDEHTAAYDLLGRIRETLHDTARCYSGADSLEALEASTHTIESDAYDEAMREYELEQQAMEGDSREAREDGGGREEQANEDDDVEV</sequence>
<dbReference type="OrthoDB" id="3249407at2759"/>
<organism evidence="3 4">
    <name type="scientific">Hydnomerulius pinastri MD-312</name>
    <dbReference type="NCBI Taxonomy" id="994086"/>
    <lineage>
        <taxon>Eukaryota</taxon>
        <taxon>Fungi</taxon>
        <taxon>Dikarya</taxon>
        <taxon>Basidiomycota</taxon>
        <taxon>Agaricomycotina</taxon>
        <taxon>Agaricomycetes</taxon>
        <taxon>Agaricomycetidae</taxon>
        <taxon>Boletales</taxon>
        <taxon>Boletales incertae sedis</taxon>
        <taxon>Leucogyrophana</taxon>
    </lineage>
</organism>
<evidence type="ECO:0000313" key="4">
    <source>
        <dbReference type="Proteomes" id="UP000053820"/>
    </source>
</evidence>
<keyword evidence="4" id="KW-1185">Reference proteome</keyword>
<dbReference type="Proteomes" id="UP000053820">
    <property type="component" value="Unassembled WGS sequence"/>
</dbReference>
<feature type="compositionally biased region" description="Polar residues" evidence="1">
    <location>
        <begin position="37"/>
        <end position="52"/>
    </location>
</feature>
<proteinExistence type="predicted"/>
<reference evidence="3 4" key="1">
    <citation type="submission" date="2014-04" db="EMBL/GenBank/DDBJ databases">
        <title>Evolutionary Origins and Diversification of the Mycorrhizal Mutualists.</title>
        <authorList>
            <consortium name="DOE Joint Genome Institute"/>
            <consortium name="Mycorrhizal Genomics Consortium"/>
            <person name="Kohler A."/>
            <person name="Kuo A."/>
            <person name="Nagy L.G."/>
            <person name="Floudas D."/>
            <person name="Copeland A."/>
            <person name="Barry K.W."/>
            <person name="Cichocki N."/>
            <person name="Veneault-Fourrey C."/>
            <person name="LaButti K."/>
            <person name="Lindquist E.A."/>
            <person name="Lipzen A."/>
            <person name="Lundell T."/>
            <person name="Morin E."/>
            <person name="Murat C."/>
            <person name="Riley R."/>
            <person name="Ohm R."/>
            <person name="Sun H."/>
            <person name="Tunlid A."/>
            <person name="Henrissat B."/>
            <person name="Grigoriev I.V."/>
            <person name="Hibbett D.S."/>
            <person name="Martin F."/>
        </authorList>
    </citation>
    <scope>NUCLEOTIDE SEQUENCE [LARGE SCALE GENOMIC DNA]</scope>
    <source>
        <strain evidence="3 4">MD-312</strain>
    </source>
</reference>
<feature type="region of interest" description="Disordered" evidence="1">
    <location>
        <begin position="1"/>
        <end position="75"/>
    </location>
</feature>
<evidence type="ECO:0000256" key="1">
    <source>
        <dbReference type="SAM" id="MobiDB-lite"/>
    </source>
</evidence>
<protein>
    <recommendedName>
        <fullName evidence="2">DUF6532 domain-containing protein</fullName>
    </recommendedName>
</protein>
<name>A0A0C9V2Q7_9AGAM</name>
<feature type="region of interest" description="Disordered" evidence="1">
    <location>
        <begin position="441"/>
        <end position="481"/>
    </location>
</feature>
<dbReference type="HOGENOM" id="CLU_515030_0_0_1"/>